<feature type="transmembrane region" description="Helical" evidence="8">
    <location>
        <begin position="114"/>
        <end position="133"/>
    </location>
</feature>
<comment type="caution">
    <text evidence="10">The sequence shown here is derived from an EMBL/GenBank/DDBJ whole genome shotgun (WGS) entry which is preliminary data.</text>
</comment>
<dbReference type="InterPro" id="IPR037185">
    <property type="entry name" value="EmrE-like"/>
</dbReference>
<evidence type="ECO:0000256" key="3">
    <source>
        <dbReference type="ARBA" id="ARBA00022475"/>
    </source>
</evidence>
<keyword evidence="3" id="KW-1003">Cell membrane</keyword>
<dbReference type="RefSeq" id="WP_125187283.1">
    <property type="nucleotide sequence ID" value="NZ_CP047187.1"/>
</dbReference>
<evidence type="ECO:0000256" key="6">
    <source>
        <dbReference type="ARBA" id="ARBA00023136"/>
    </source>
</evidence>
<reference evidence="10" key="1">
    <citation type="submission" date="2020-08" db="EMBL/GenBank/DDBJ databases">
        <title>Sequencing the genomes of 1000 actinobacteria strains.</title>
        <authorList>
            <person name="Klenk H.-P."/>
        </authorList>
    </citation>
    <scope>NUCLEOTIDE SEQUENCE</scope>
    <source>
        <strain evidence="10">DSM 20582</strain>
    </source>
</reference>
<evidence type="ECO:0000313" key="10">
    <source>
        <dbReference type="EMBL" id="MBB3114905.1"/>
    </source>
</evidence>
<sequence length="334" mass="33019">MAVTPRPRSRPAADPVPASLPPSRPRSASVGGVALVLGSCVSLQFGASAATHLFPSAGTWGTTSVRLVLAALVLLAATRPRVRSWDRRAWRAVVLLGVALGGMNGLFYASLDRVPLGVAVTVEFLGPLLLAAVRSRSARDMVWVVVAVVGVGLLGAGAVTGAGGAADGAVSGGAGAGGAGSPVAAADAVGLLLALGAGGFWVCYILTAASVGRRVPGTGGLAVAMAVGALVTLPLGARGAAVVVTDPGLVLLAAGTALLGPVVPYTLELAALRRTPPGVFGILLSLEPAVAALAGWVMLGQVLGVRQWVAVGLVVLASGGTTLSRPRRTRDRGA</sequence>
<feature type="transmembrane region" description="Helical" evidence="8">
    <location>
        <begin position="279"/>
        <end position="299"/>
    </location>
</feature>
<dbReference type="AlphaFoldDB" id="A0A8H9Y5Q9"/>
<feature type="transmembrane region" description="Helical" evidence="8">
    <location>
        <begin position="305"/>
        <end position="323"/>
    </location>
</feature>
<keyword evidence="4 8" id="KW-0812">Transmembrane</keyword>
<feature type="transmembrane region" description="Helical" evidence="8">
    <location>
        <begin position="30"/>
        <end position="51"/>
    </location>
</feature>
<proteinExistence type="inferred from homology"/>
<feature type="transmembrane region" description="Helical" evidence="8">
    <location>
        <begin position="142"/>
        <end position="163"/>
    </location>
</feature>
<evidence type="ECO:0000256" key="4">
    <source>
        <dbReference type="ARBA" id="ARBA00022692"/>
    </source>
</evidence>
<dbReference type="Proteomes" id="UP000612712">
    <property type="component" value="Unassembled WGS sequence"/>
</dbReference>
<evidence type="ECO:0000256" key="7">
    <source>
        <dbReference type="SAM" id="MobiDB-lite"/>
    </source>
</evidence>
<protein>
    <submittedName>
        <fullName evidence="10">Inner membrane transporter RhtA</fullName>
    </submittedName>
</protein>
<feature type="transmembrane region" description="Helical" evidence="8">
    <location>
        <begin position="249"/>
        <end position="267"/>
    </location>
</feature>
<gene>
    <name evidence="10" type="ORF">FHU32_000093</name>
</gene>
<dbReference type="GeneID" id="60808465"/>
<evidence type="ECO:0000256" key="8">
    <source>
        <dbReference type="SAM" id="Phobius"/>
    </source>
</evidence>
<feature type="transmembrane region" description="Helical" evidence="8">
    <location>
        <begin position="183"/>
        <end position="206"/>
    </location>
</feature>
<evidence type="ECO:0000259" key="9">
    <source>
        <dbReference type="Pfam" id="PF00892"/>
    </source>
</evidence>
<dbReference type="GO" id="GO:0005886">
    <property type="term" value="C:plasma membrane"/>
    <property type="evidence" value="ECO:0007669"/>
    <property type="project" value="UniProtKB-SubCell"/>
</dbReference>
<dbReference type="PANTHER" id="PTHR42920">
    <property type="entry name" value="OS03G0707200 PROTEIN-RELATED"/>
    <property type="match status" value="1"/>
</dbReference>
<evidence type="ECO:0000256" key="5">
    <source>
        <dbReference type="ARBA" id="ARBA00022989"/>
    </source>
</evidence>
<feature type="transmembrane region" description="Helical" evidence="8">
    <location>
        <begin position="57"/>
        <end position="77"/>
    </location>
</feature>
<dbReference type="PANTHER" id="PTHR42920:SF5">
    <property type="entry name" value="EAMA DOMAIN-CONTAINING PROTEIN"/>
    <property type="match status" value="1"/>
</dbReference>
<keyword evidence="5 8" id="KW-1133">Transmembrane helix</keyword>
<evidence type="ECO:0000313" key="11">
    <source>
        <dbReference type="Proteomes" id="UP000612712"/>
    </source>
</evidence>
<evidence type="ECO:0000256" key="1">
    <source>
        <dbReference type="ARBA" id="ARBA00004651"/>
    </source>
</evidence>
<feature type="region of interest" description="Disordered" evidence="7">
    <location>
        <begin position="1"/>
        <end position="24"/>
    </location>
</feature>
<accession>A0A8H9Y5Q9</accession>
<comment type="subcellular location">
    <subcellularLocation>
        <location evidence="1">Cell membrane</location>
        <topology evidence="1">Multi-pass membrane protein</topology>
    </subcellularLocation>
</comment>
<feature type="domain" description="EamA" evidence="9">
    <location>
        <begin position="190"/>
        <end position="318"/>
    </location>
</feature>
<dbReference type="EMBL" id="JACHWT010000001">
    <property type="protein sequence ID" value="MBB3114905.1"/>
    <property type="molecule type" value="Genomic_DNA"/>
</dbReference>
<organism evidence="10 11">
    <name type="scientific">Corynebacterium bovis DSM 20582 = CIP 54.80</name>
    <dbReference type="NCBI Taxonomy" id="927655"/>
    <lineage>
        <taxon>Bacteria</taxon>
        <taxon>Bacillati</taxon>
        <taxon>Actinomycetota</taxon>
        <taxon>Actinomycetes</taxon>
        <taxon>Mycobacteriales</taxon>
        <taxon>Corynebacteriaceae</taxon>
        <taxon>Corynebacterium</taxon>
    </lineage>
</organism>
<dbReference type="SUPFAM" id="SSF103481">
    <property type="entry name" value="Multidrug resistance efflux transporter EmrE"/>
    <property type="match status" value="2"/>
</dbReference>
<dbReference type="Pfam" id="PF00892">
    <property type="entry name" value="EamA"/>
    <property type="match status" value="1"/>
</dbReference>
<feature type="transmembrane region" description="Helical" evidence="8">
    <location>
        <begin position="89"/>
        <end position="108"/>
    </location>
</feature>
<evidence type="ECO:0000256" key="2">
    <source>
        <dbReference type="ARBA" id="ARBA00007362"/>
    </source>
</evidence>
<feature type="transmembrane region" description="Helical" evidence="8">
    <location>
        <begin position="218"/>
        <end position="237"/>
    </location>
</feature>
<keyword evidence="6 8" id="KW-0472">Membrane</keyword>
<dbReference type="InterPro" id="IPR000620">
    <property type="entry name" value="EamA_dom"/>
</dbReference>
<dbReference type="InterPro" id="IPR051258">
    <property type="entry name" value="Diverse_Substrate_Transporter"/>
</dbReference>
<name>A0A8H9Y5Q9_9CORY</name>
<comment type="similarity">
    <text evidence="2">Belongs to the EamA transporter family.</text>
</comment>